<dbReference type="PANTHER" id="PTHR36932">
    <property type="entry name" value="CAPSULAR POLYSACCHARIDE BIOSYNTHESIS PROTEIN"/>
    <property type="match status" value="1"/>
</dbReference>
<name>X0S0J3_9ZZZZ</name>
<evidence type="ECO:0008006" key="2">
    <source>
        <dbReference type="Google" id="ProtNLM"/>
    </source>
</evidence>
<dbReference type="PANTHER" id="PTHR36932:SF1">
    <property type="entry name" value="CAPSULAR POLYSACCHARIDE BIOSYNTHESIS PROTEIN"/>
    <property type="match status" value="1"/>
</dbReference>
<reference evidence="1" key="1">
    <citation type="journal article" date="2014" name="Front. Microbiol.">
        <title>High frequency of phylogenetically diverse reductive dehalogenase-homologous genes in deep subseafloor sedimentary metagenomes.</title>
        <authorList>
            <person name="Kawai M."/>
            <person name="Futagami T."/>
            <person name="Toyoda A."/>
            <person name="Takaki Y."/>
            <person name="Nishi S."/>
            <person name="Hori S."/>
            <person name="Arai W."/>
            <person name="Tsubouchi T."/>
            <person name="Morono Y."/>
            <person name="Uchiyama I."/>
            <person name="Ito T."/>
            <person name="Fujiyama A."/>
            <person name="Inagaki F."/>
            <person name="Takami H."/>
        </authorList>
    </citation>
    <scope>NUCLEOTIDE SEQUENCE</scope>
    <source>
        <strain evidence="1">Expedition CK06-06</strain>
    </source>
</reference>
<dbReference type="InterPro" id="IPR053158">
    <property type="entry name" value="CapK_Type1_Caps_Biosynth"/>
</dbReference>
<organism evidence="1">
    <name type="scientific">marine sediment metagenome</name>
    <dbReference type="NCBI Taxonomy" id="412755"/>
    <lineage>
        <taxon>unclassified sequences</taxon>
        <taxon>metagenomes</taxon>
        <taxon>ecological metagenomes</taxon>
    </lineage>
</organism>
<dbReference type="Gene3D" id="3.40.50.12780">
    <property type="entry name" value="N-terminal domain of ligase-like"/>
    <property type="match status" value="1"/>
</dbReference>
<feature type="non-terminal residue" evidence="1">
    <location>
        <position position="1"/>
    </location>
</feature>
<dbReference type="EMBL" id="BARS01002514">
    <property type="protein sequence ID" value="GAF68791.1"/>
    <property type="molecule type" value="Genomic_DNA"/>
</dbReference>
<accession>X0S0J3</accession>
<gene>
    <name evidence="1" type="ORF">S01H1_04796</name>
</gene>
<dbReference type="AlphaFoldDB" id="X0S0J3"/>
<dbReference type="InterPro" id="IPR042099">
    <property type="entry name" value="ANL_N_sf"/>
</dbReference>
<dbReference type="SUPFAM" id="SSF56801">
    <property type="entry name" value="Acetyl-CoA synthetase-like"/>
    <property type="match status" value="1"/>
</dbReference>
<protein>
    <recommendedName>
        <fullName evidence="2">AMP-dependent synthetase/ligase domain-containing protein</fullName>
    </recommendedName>
</protein>
<evidence type="ECO:0000313" key="1">
    <source>
        <dbReference type="EMBL" id="GAF68791.1"/>
    </source>
</evidence>
<comment type="caution">
    <text evidence="1">The sequence shown here is derived from an EMBL/GenBank/DDBJ whole genome shotgun (WGS) entry which is preliminary data.</text>
</comment>
<sequence length="409" mass="45728">RLRCLVERARAYTSFYRDLRPPSTHREPREAIEKTLASIAPLEKEQYRENPASFLASDIPRHRLRTAKTSGTTGTPLPLWHTPETLAEEYATVWRMRRSAGVALSDPHLTFGGRIIVPFRQKTPPFWRVNSYSRQTLFSLYHMAPGNLPHYVGAIHDAPARYAEGYPSSLYLVAHALLDAGRALPAGRMAAVFTSSESLLAFHRTAIERAFGAPVRDRYGTSEFAVSMTGCEVNNLHVDSEFCAVEVEPAEDTVDYVRGPLLVTGLSNNATCFLRYRIGDTATQLKGRCPCGRPGDVFSEIDGRTDDYVVTPDGRRIGRLDHIFKGQLDVAEAQILQEHERTVTFLIVPRRSYNNASRKKLMKEIRGRLGTEIEVEIRLVDCIERGPGGKFRAVISRVGNGSKPGESSR</sequence>
<proteinExistence type="predicted"/>